<evidence type="ECO:0008006" key="13">
    <source>
        <dbReference type="Google" id="ProtNLM"/>
    </source>
</evidence>
<keyword evidence="6" id="KW-0256">Endoplasmic reticulum</keyword>
<comment type="subcellular location">
    <subcellularLocation>
        <location evidence="1">Endoplasmic reticulum membrane</location>
        <topology evidence="1">Multi-pass membrane protein</topology>
    </subcellularLocation>
</comment>
<evidence type="ECO:0000256" key="7">
    <source>
        <dbReference type="ARBA" id="ARBA00022989"/>
    </source>
</evidence>
<gene>
    <name evidence="11" type="ORF">SARC_06205</name>
</gene>
<dbReference type="EMBL" id="KQ242029">
    <property type="protein sequence ID" value="KNC81477.1"/>
    <property type="molecule type" value="Genomic_DNA"/>
</dbReference>
<dbReference type="UniPathway" id="UPA00196"/>
<dbReference type="InterPro" id="IPR019540">
    <property type="entry name" value="PtdIno-glycan_biosynth_class_S"/>
</dbReference>
<dbReference type="STRING" id="667725.A0A0L0FXB6"/>
<dbReference type="GO" id="GO:0042765">
    <property type="term" value="C:GPI-anchor transamidase complex"/>
    <property type="evidence" value="ECO:0007669"/>
    <property type="project" value="InterPro"/>
</dbReference>
<dbReference type="AlphaFoldDB" id="A0A0L0FXB6"/>
<evidence type="ECO:0000256" key="1">
    <source>
        <dbReference type="ARBA" id="ARBA00004477"/>
    </source>
</evidence>
<evidence type="ECO:0000256" key="10">
    <source>
        <dbReference type="SAM" id="Phobius"/>
    </source>
</evidence>
<dbReference type="PANTHER" id="PTHR21072:SF13">
    <property type="entry name" value="GPI TRANSAMIDASE COMPONENT PIG-S"/>
    <property type="match status" value="1"/>
</dbReference>
<dbReference type="GO" id="GO:0006506">
    <property type="term" value="P:GPI anchor biosynthetic process"/>
    <property type="evidence" value="ECO:0007669"/>
    <property type="project" value="UniProtKB-UniPathway"/>
</dbReference>
<evidence type="ECO:0000313" key="12">
    <source>
        <dbReference type="Proteomes" id="UP000054560"/>
    </source>
</evidence>
<keyword evidence="4" id="KW-0337">GPI-anchor biosynthesis</keyword>
<dbReference type="Proteomes" id="UP000054560">
    <property type="component" value="Unassembled WGS sequence"/>
</dbReference>
<accession>A0A0L0FXB6</accession>
<evidence type="ECO:0000256" key="5">
    <source>
        <dbReference type="ARBA" id="ARBA00022692"/>
    </source>
</evidence>
<comment type="similarity">
    <text evidence="3">Belongs to the PIGS family.</text>
</comment>
<dbReference type="GO" id="GO:0016255">
    <property type="term" value="P:attachment of GPI anchor to protein"/>
    <property type="evidence" value="ECO:0007669"/>
    <property type="project" value="InterPro"/>
</dbReference>
<dbReference type="Pfam" id="PF10510">
    <property type="entry name" value="PIG-S"/>
    <property type="match status" value="1"/>
</dbReference>
<reference evidence="11 12" key="1">
    <citation type="submission" date="2011-02" db="EMBL/GenBank/DDBJ databases">
        <title>The Genome Sequence of Sphaeroforma arctica JP610.</title>
        <authorList>
            <consortium name="The Broad Institute Genome Sequencing Platform"/>
            <person name="Russ C."/>
            <person name="Cuomo C."/>
            <person name="Young S.K."/>
            <person name="Zeng Q."/>
            <person name="Gargeya S."/>
            <person name="Alvarado L."/>
            <person name="Berlin A."/>
            <person name="Chapman S.B."/>
            <person name="Chen Z."/>
            <person name="Freedman E."/>
            <person name="Gellesch M."/>
            <person name="Goldberg J."/>
            <person name="Griggs A."/>
            <person name="Gujja S."/>
            <person name="Heilman E."/>
            <person name="Heiman D."/>
            <person name="Howarth C."/>
            <person name="Mehta T."/>
            <person name="Neiman D."/>
            <person name="Pearson M."/>
            <person name="Roberts A."/>
            <person name="Saif S."/>
            <person name="Shea T."/>
            <person name="Shenoy N."/>
            <person name="Sisk P."/>
            <person name="Stolte C."/>
            <person name="Sykes S."/>
            <person name="White J."/>
            <person name="Yandava C."/>
            <person name="Burger G."/>
            <person name="Gray M.W."/>
            <person name="Holland P.W.H."/>
            <person name="King N."/>
            <person name="Lang F.B.F."/>
            <person name="Roger A.J."/>
            <person name="Ruiz-Trillo I."/>
            <person name="Haas B."/>
            <person name="Nusbaum C."/>
            <person name="Birren B."/>
        </authorList>
    </citation>
    <scope>NUCLEOTIDE SEQUENCE [LARGE SCALE GENOMIC DNA]</scope>
    <source>
        <strain evidence="11 12">JP610</strain>
    </source>
</reference>
<sequence length="566" mass="63899">MQKQTDGASVATAEQNELMVAERDYMSNNSMKRRIVVLVTIAMVVFIFVPTWWVTTRVYRATLPMEKIHSRSGYKMDMHLNFTLENLSYGEKKTHNECDVDLITLADIVNAELDQKHFGVLGDRLESGAQLHIDVKAGDKTPKEYFDTINGVSSEHSPGRVGNYRMYLKYSGHQTDKASPQLLLSNHRNSLLSYSECDIANLAESVQHALLKVAGGYEHLSSVVDRKAASFQDDFAKPETRYHVRASVIVADDRAHRLQWDTHTTFEDELQPMLDTLSETVNVTYSSQIVYHAALDPQRLTVHYDPETADHFLTPSDLKVFVDPIDWNFGTSTSDTTLNLLVYIPSLEESPLRIRDENSVNTDTNSFYLPGWGGVVVVNAEKDDDQALSPNITVVTHLPAHAASRVFSTFRQHLRALLAAPVEHNDETTTSTCTAAPEGVCQWETDIMQRRRIVQYVDEAFKSMSSLAKLLESIPNMAIADHLQQDVLKALSEIDRCDNLVKKGQYSYALAAAEQAYQYAEKAFFDPSILEMLYFPDEHKFAIYLPLFMPLGVSILVSFKKVLKDR</sequence>
<evidence type="ECO:0000256" key="4">
    <source>
        <dbReference type="ARBA" id="ARBA00022502"/>
    </source>
</evidence>
<keyword evidence="7 10" id="KW-1133">Transmembrane helix</keyword>
<feature type="transmembrane region" description="Helical" evidence="10">
    <location>
        <begin position="541"/>
        <end position="559"/>
    </location>
</feature>
<keyword evidence="8 10" id="KW-0472">Membrane</keyword>
<keyword evidence="9" id="KW-0325">Glycoprotein</keyword>
<feature type="transmembrane region" description="Helical" evidence="10">
    <location>
        <begin position="35"/>
        <end position="54"/>
    </location>
</feature>
<protein>
    <recommendedName>
        <fullName evidence="13">GPI transamidase component PIG-S</fullName>
    </recommendedName>
</protein>
<evidence type="ECO:0000256" key="8">
    <source>
        <dbReference type="ARBA" id="ARBA00023136"/>
    </source>
</evidence>
<evidence type="ECO:0000256" key="2">
    <source>
        <dbReference type="ARBA" id="ARBA00004687"/>
    </source>
</evidence>
<keyword evidence="12" id="KW-1185">Reference proteome</keyword>
<evidence type="ECO:0000256" key="3">
    <source>
        <dbReference type="ARBA" id="ARBA00005316"/>
    </source>
</evidence>
<evidence type="ECO:0000256" key="9">
    <source>
        <dbReference type="ARBA" id="ARBA00023180"/>
    </source>
</evidence>
<keyword evidence="5 10" id="KW-0812">Transmembrane</keyword>
<dbReference type="RefSeq" id="XP_014155379.1">
    <property type="nucleotide sequence ID" value="XM_014299904.1"/>
</dbReference>
<proteinExistence type="inferred from homology"/>
<dbReference type="GeneID" id="25906709"/>
<dbReference type="PANTHER" id="PTHR21072">
    <property type="entry name" value="GPI TRANSAMIDASE COMPONENT PIG-S"/>
    <property type="match status" value="1"/>
</dbReference>
<evidence type="ECO:0000256" key="6">
    <source>
        <dbReference type="ARBA" id="ARBA00022824"/>
    </source>
</evidence>
<dbReference type="eggNOG" id="KOG2459">
    <property type="taxonomic scope" value="Eukaryota"/>
</dbReference>
<organism evidence="11 12">
    <name type="scientific">Sphaeroforma arctica JP610</name>
    <dbReference type="NCBI Taxonomy" id="667725"/>
    <lineage>
        <taxon>Eukaryota</taxon>
        <taxon>Ichthyosporea</taxon>
        <taxon>Ichthyophonida</taxon>
        <taxon>Sphaeroforma</taxon>
    </lineage>
</organism>
<name>A0A0L0FXB6_9EUKA</name>
<dbReference type="OrthoDB" id="28748at2759"/>
<evidence type="ECO:0000313" key="11">
    <source>
        <dbReference type="EMBL" id="KNC81477.1"/>
    </source>
</evidence>
<comment type="pathway">
    <text evidence="2">Glycolipid biosynthesis; glycosylphosphatidylinositol-anchor biosynthesis.</text>
</comment>